<protein>
    <submittedName>
        <fullName evidence="2">Uncharacterized protein</fullName>
    </submittedName>
</protein>
<evidence type="ECO:0000313" key="3">
    <source>
        <dbReference type="Proteomes" id="UP001302321"/>
    </source>
</evidence>
<feature type="compositionally biased region" description="Polar residues" evidence="1">
    <location>
        <begin position="33"/>
        <end position="47"/>
    </location>
</feature>
<evidence type="ECO:0000256" key="1">
    <source>
        <dbReference type="SAM" id="MobiDB-lite"/>
    </source>
</evidence>
<dbReference type="Proteomes" id="UP001302321">
    <property type="component" value="Unassembled WGS sequence"/>
</dbReference>
<dbReference type="EMBL" id="MU866156">
    <property type="protein sequence ID" value="KAK4177736.1"/>
    <property type="molecule type" value="Genomic_DNA"/>
</dbReference>
<sequence>MPPSLPRPALTGLEAALTNACRLTPTPPRQLVRSLSTTPSPLQQSFPPDSPKFITIPEPPQSSEVKHPPVKGHLPTPRNIFPTRGGNLKAKAAFIKAATPLSKAEQLGLPPKSEAEAAHRKAAAIRRKNLEEGIRGLRSRKKLHQDKILARSQYKAEFNNARANAPERADEALTRSTVKQSTAKQVQVKPDPYRFNNAVMARKKTERLAAQKSEARRDALAQLYVAAQTFIVTEKQLEERVEELFKEDTFNKMGNASSNMWELSGAPISVGARQAQISGMGAGLSDPTKAATQAAVRRKLVAEELSGGKLVIDAQ</sequence>
<comment type="caution">
    <text evidence="2">The sequence shown here is derived from an EMBL/GenBank/DDBJ whole genome shotgun (WGS) entry which is preliminary data.</text>
</comment>
<accession>A0AAN6WAX9</accession>
<dbReference type="AlphaFoldDB" id="A0AAN6WAX9"/>
<evidence type="ECO:0000313" key="2">
    <source>
        <dbReference type="EMBL" id="KAK4177736.1"/>
    </source>
</evidence>
<keyword evidence="3" id="KW-1185">Reference proteome</keyword>
<proteinExistence type="predicted"/>
<reference evidence="2" key="1">
    <citation type="journal article" date="2023" name="Mol. Phylogenet. Evol.">
        <title>Genome-scale phylogeny and comparative genomics of the fungal order Sordariales.</title>
        <authorList>
            <person name="Hensen N."/>
            <person name="Bonometti L."/>
            <person name="Westerberg I."/>
            <person name="Brannstrom I.O."/>
            <person name="Guillou S."/>
            <person name="Cros-Aarteil S."/>
            <person name="Calhoun S."/>
            <person name="Haridas S."/>
            <person name="Kuo A."/>
            <person name="Mondo S."/>
            <person name="Pangilinan J."/>
            <person name="Riley R."/>
            <person name="LaButti K."/>
            <person name="Andreopoulos B."/>
            <person name="Lipzen A."/>
            <person name="Chen C."/>
            <person name="Yan M."/>
            <person name="Daum C."/>
            <person name="Ng V."/>
            <person name="Clum A."/>
            <person name="Steindorff A."/>
            <person name="Ohm R.A."/>
            <person name="Martin F."/>
            <person name="Silar P."/>
            <person name="Natvig D.O."/>
            <person name="Lalanne C."/>
            <person name="Gautier V."/>
            <person name="Ament-Velasquez S.L."/>
            <person name="Kruys A."/>
            <person name="Hutchinson M.I."/>
            <person name="Powell A.J."/>
            <person name="Barry K."/>
            <person name="Miller A.N."/>
            <person name="Grigoriev I.V."/>
            <person name="Debuchy R."/>
            <person name="Gladieux P."/>
            <person name="Hiltunen Thoren M."/>
            <person name="Johannesson H."/>
        </authorList>
    </citation>
    <scope>NUCLEOTIDE SEQUENCE</scope>
    <source>
        <strain evidence="2">CBS 892.96</strain>
    </source>
</reference>
<gene>
    <name evidence="2" type="ORF">QBC36DRAFT_326340</name>
</gene>
<organism evidence="2 3">
    <name type="scientific">Triangularia setosa</name>
    <dbReference type="NCBI Taxonomy" id="2587417"/>
    <lineage>
        <taxon>Eukaryota</taxon>
        <taxon>Fungi</taxon>
        <taxon>Dikarya</taxon>
        <taxon>Ascomycota</taxon>
        <taxon>Pezizomycotina</taxon>
        <taxon>Sordariomycetes</taxon>
        <taxon>Sordariomycetidae</taxon>
        <taxon>Sordariales</taxon>
        <taxon>Podosporaceae</taxon>
        <taxon>Triangularia</taxon>
    </lineage>
</organism>
<dbReference type="Pfam" id="PF26163">
    <property type="entry name" value="mS26"/>
    <property type="match status" value="1"/>
</dbReference>
<dbReference type="CDD" id="cd23703">
    <property type="entry name" value="mS26_PET12"/>
    <property type="match status" value="1"/>
</dbReference>
<reference evidence="2" key="2">
    <citation type="submission" date="2023-05" db="EMBL/GenBank/DDBJ databases">
        <authorList>
            <consortium name="Lawrence Berkeley National Laboratory"/>
            <person name="Steindorff A."/>
            <person name="Hensen N."/>
            <person name="Bonometti L."/>
            <person name="Westerberg I."/>
            <person name="Brannstrom I.O."/>
            <person name="Guillou S."/>
            <person name="Cros-Aarteil S."/>
            <person name="Calhoun S."/>
            <person name="Haridas S."/>
            <person name="Kuo A."/>
            <person name="Mondo S."/>
            <person name="Pangilinan J."/>
            <person name="Riley R."/>
            <person name="Labutti K."/>
            <person name="Andreopoulos B."/>
            <person name="Lipzen A."/>
            <person name="Chen C."/>
            <person name="Yanf M."/>
            <person name="Daum C."/>
            <person name="Ng V."/>
            <person name="Clum A."/>
            <person name="Ohm R."/>
            <person name="Martin F."/>
            <person name="Silar P."/>
            <person name="Natvig D."/>
            <person name="Lalanne C."/>
            <person name="Gautier V."/>
            <person name="Ament-Velasquez S.L."/>
            <person name="Kruys A."/>
            <person name="Hutchinson M.I."/>
            <person name="Powell A.J."/>
            <person name="Barry K."/>
            <person name="Miller A.N."/>
            <person name="Grigoriev I.V."/>
            <person name="Debuchy R."/>
            <person name="Gladieux P."/>
            <person name="Thoren M.H."/>
            <person name="Johannesson H."/>
        </authorList>
    </citation>
    <scope>NUCLEOTIDE SEQUENCE</scope>
    <source>
        <strain evidence="2">CBS 892.96</strain>
    </source>
</reference>
<name>A0AAN6WAX9_9PEZI</name>
<dbReference type="InterPro" id="IPR058940">
    <property type="entry name" value="mS26_fungi"/>
</dbReference>
<feature type="region of interest" description="Disordered" evidence="1">
    <location>
        <begin position="20"/>
        <end position="81"/>
    </location>
</feature>